<keyword evidence="21" id="KW-1185">Reference proteome</keyword>
<dbReference type="FunFam" id="1.10.510.10:FF:000053">
    <property type="entry name" value="Epithelial discoidin domain-containing receptor 1"/>
    <property type="match status" value="1"/>
</dbReference>
<keyword evidence="15" id="KW-0175">Coiled coil</keyword>
<keyword evidence="8 17" id="KW-0472">Membrane</keyword>
<keyword evidence="5 14" id="KW-0547">Nucleotide-binding</keyword>
<keyword evidence="6 14" id="KW-0067">ATP-binding</keyword>
<dbReference type="CDD" id="cd00057">
    <property type="entry name" value="FA58C"/>
    <property type="match status" value="1"/>
</dbReference>
<dbReference type="SUPFAM" id="SSF56112">
    <property type="entry name" value="Protein kinase-like (PK-like)"/>
    <property type="match status" value="1"/>
</dbReference>
<evidence type="ECO:0000256" key="14">
    <source>
        <dbReference type="PROSITE-ProRule" id="PRU10141"/>
    </source>
</evidence>
<proteinExistence type="inferred from homology"/>
<dbReference type="SMART" id="SM00219">
    <property type="entry name" value="TyrKc"/>
    <property type="match status" value="1"/>
</dbReference>
<evidence type="ECO:0000256" key="4">
    <source>
        <dbReference type="ARBA" id="ARBA00022729"/>
    </source>
</evidence>
<keyword evidence="4" id="KW-0732">Signal</keyword>
<keyword evidence="7 17" id="KW-1133">Transmembrane helix</keyword>
<comment type="catalytic activity">
    <reaction evidence="12">
        <text>L-tyrosyl-[protein] + ATP = O-phospho-L-tyrosyl-[protein] + ADP + H(+)</text>
        <dbReference type="Rhea" id="RHEA:10596"/>
        <dbReference type="Rhea" id="RHEA-COMP:10136"/>
        <dbReference type="Rhea" id="RHEA-COMP:20101"/>
        <dbReference type="ChEBI" id="CHEBI:15378"/>
        <dbReference type="ChEBI" id="CHEBI:30616"/>
        <dbReference type="ChEBI" id="CHEBI:46858"/>
        <dbReference type="ChEBI" id="CHEBI:61978"/>
        <dbReference type="ChEBI" id="CHEBI:456216"/>
        <dbReference type="EC" id="2.7.10.1"/>
    </reaction>
</comment>
<organism evidence="20 21">
    <name type="scientific">Cherax quadricarinatus</name>
    <name type="common">Australian red claw crayfish</name>
    <dbReference type="NCBI Taxonomy" id="27406"/>
    <lineage>
        <taxon>Eukaryota</taxon>
        <taxon>Metazoa</taxon>
        <taxon>Ecdysozoa</taxon>
        <taxon>Arthropoda</taxon>
        <taxon>Crustacea</taxon>
        <taxon>Multicrustacea</taxon>
        <taxon>Malacostraca</taxon>
        <taxon>Eumalacostraca</taxon>
        <taxon>Eucarida</taxon>
        <taxon>Decapoda</taxon>
        <taxon>Pleocyemata</taxon>
        <taxon>Astacidea</taxon>
        <taxon>Parastacoidea</taxon>
        <taxon>Parastacidae</taxon>
        <taxon>Cherax</taxon>
    </lineage>
</organism>
<dbReference type="InterPro" id="IPR048525">
    <property type="entry name" value="DDR1-2_DS-like"/>
</dbReference>
<dbReference type="Gene3D" id="1.10.510.10">
    <property type="entry name" value="Transferase(Phosphotransferase) domain 1"/>
    <property type="match status" value="1"/>
</dbReference>
<evidence type="ECO:0000256" key="16">
    <source>
        <dbReference type="SAM" id="MobiDB-lite"/>
    </source>
</evidence>
<evidence type="ECO:0000313" key="20">
    <source>
        <dbReference type="EMBL" id="KAK8752236.1"/>
    </source>
</evidence>
<evidence type="ECO:0000256" key="7">
    <source>
        <dbReference type="ARBA" id="ARBA00022989"/>
    </source>
</evidence>
<feature type="region of interest" description="Disordered" evidence="16">
    <location>
        <begin position="798"/>
        <end position="822"/>
    </location>
</feature>
<dbReference type="PROSITE" id="PS50022">
    <property type="entry name" value="FA58C_3"/>
    <property type="match status" value="1"/>
</dbReference>
<protein>
    <recommendedName>
        <fullName evidence="22">Discoidin domain-containing receptor 2-like</fullName>
    </recommendedName>
</protein>
<feature type="domain" description="F5/8 type C" evidence="19">
    <location>
        <begin position="196"/>
        <end position="353"/>
    </location>
</feature>
<evidence type="ECO:0000256" key="11">
    <source>
        <dbReference type="ARBA" id="ARBA00023180"/>
    </source>
</evidence>
<dbReference type="PANTHER" id="PTHR24416">
    <property type="entry name" value="TYROSINE-PROTEIN KINASE RECEPTOR"/>
    <property type="match status" value="1"/>
</dbReference>
<dbReference type="GO" id="GO:0005886">
    <property type="term" value="C:plasma membrane"/>
    <property type="evidence" value="ECO:0007669"/>
    <property type="project" value="UniProtKB-SubCell"/>
</dbReference>
<evidence type="ECO:0000256" key="5">
    <source>
        <dbReference type="ARBA" id="ARBA00022741"/>
    </source>
</evidence>
<evidence type="ECO:0000313" key="21">
    <source>
        <dbReference type="Proteomes" id="UP001445076"/>
    </source>
</evidence>
<dbReference type="GO" id="GO:0043235">
    <property type="term" value="C:receptor complex"/>
    <property type="evidence" value="ECO:0007669"/>
    <property type="project" value="TreeGrafter"/>
</dbReference>
<dbReference type="GO" id="GO:0048680">
    <property type="term" value="P:positive regulation of axon regeneration"/>
    <property type="evidence" value="ECO:0007669"/>
    <property type="project" value="UniProtKB-ARBA"/>
</dbReference>
<evidence type="ECO:0000256" key="2">
    <source>
        <dbReference type="ARBA" id="ARBA00022475"/>
    </source>
</evidence>
<feature type="binding site" evidence="14">
    <location>
        <position position="866"/>
    </location>
    <ligand>
        <name>ATP</name>
        <dbReference type="ChEBI" id="CHEBI:30616"/>
    </ligand>
</feature>
<dbReference type="Proteomes" id="UP001445076">
    <property type="component" value="Unassembled WGS sequence"/>
</dbReference>
<dbReference type="Gene3D" id="3.30.200.20">
    <property type="entry name" value="Phosphorylase Kinase, domain 1"/>
    <property type="match status" value="1"/>
</dbReference>
<dbReference type="EMBL" id="JARKIK010000005">
    <property type="protein sequence ID" value="KAK8752236.1"/>
    <property type="molecule type" value="Genomic_DNA"/>
</dbReference>
<evidence type="ECO:0000256" key="12">
    <source>
        <dbReference type="ARBA" id="ARBA00051243"/>
    </source>
</evidence>
<dbReference type="SMART" id="SM00231">
    <property type="entry name" value="FA58C"/>
    <property type="match status" value="1"/>
</dbReference>
<dbReference type="PROSITE" id="PS00107">
    <property type="entry name" value="PROTEIN_KINASE_ATP"/>
    <property type="match status" value="1"/>
</dbReference>
<dbReference type="InterPro" id="IPR001245">
    <property type="entry name" value="Ser-Thr/Tyr_kinase_cat_dom"/>
</dbReference>
<dbReference type="InterPro" id="IPR008979">
    <property type="entry name" value="Galactose-bd-like_sf"/>
</dbReference>
<dbReference type="InterPro" id="IPR000719">
    <property type="entry name" value="Prot_kinase_dom"/>
</dbReference>
<gene>
    <name evidence="20" type="ORF">OTU49_012649</name>
</gene>
<dbReference type="InterPro" id="IPR017441">
    <property type="entry name" value="Protein_kinase_ATP_BS"/>
</dbReference>
<evidence type="ECO:0000259" key="19">
    <source>
        <dbReference type="PROSITE" id="PS50022"/>
    </source>
</evidence>
<feature type="transmembrane region" description="Helical" evidence="17">
    <location>
        <begin position="588"/>
        <end position="612"/>
    </location>
</feature>
<dbReference type="GO" id="GO:0051897">
    <property type="term" value="P:positive regulation of phosphatidylinositol 3-kinase/protein kinase B signal transduction"/>
    <property type="evidence" value="ECO:0007669"/>
    <property type="project" value="TreeGrafter"/>
</dbReference>
<dbReference type="Pfam" id="PF21114">
    <property type="entry name" value="DDR1-2_DS-like"/>
    <property type="match status" value="1"/>
</dbReference>
<dbReference type="Gene3D" id="2.60.120.1190">
    <property type="match status" value="1"/>
</dbReference>
<feature type="compositionally biased region" description="Gly residues" evidence="16">
    <location>
        <begin position="807"/>
        <end position="817"/>
    </location>
</feature>
<dbReference type="PRINTS" id="PR00109">
    <property type="entry name" value="TYRKINASE"/>
</dbReference>
<dbReference type="PROSITE" id="PS50011">
    <property type="entry name" value="PROTEIN_KINASE_DOM"/>
    <property type="match status" value="1"/>
</dbReference>
<comment type="similarity">
    <text evidence="13">Belongs to the protein kinase superfamily. Tyr protein kinase family. Insulin receptor subfamily.</text>
</comment>
<dbReference type="GO" id="GO:0005518">
    <property type="term" value="F:collagen binding"/>
    <property type="evidence" value="ECO:0007669"/>
    <property type="project" value="TreeGrafter"/>
</dbReference>
<evidence type="ECO:0008006" key="22">
    <source>
        <dbReference type="Google" id="ProtNLM"/>
    </source>
</evidence>
<feature type="domain" description="Protein kinase" evidence="18">
    <location>
        <begin position="834"/>
        <end position="1109"/>
    </location>
</feature>
<feature type="coiled-coil region" evidence="15">
    <location>
        <begin position="47"/>
        <end position="74"/>
    </location>
</feature>
<comment type="subcellular location">
    <subcellularLocation>
        <location evidence="1">Cell membrane</location>
        <topology evidence="1">Single-pass type I membrane protein</topology>
    </subcellularLocation>
</comment>
<dbReference type="FunFam" id="2.60.120.260:FF:000007">
    <property type="entry name" value="Discoidin domain receptor tyrosine kinase 1"/>
    <property type="match status" value="1"/>
</dbReference>
<evidence type="ECO:0000256" key="1">
    <source>
        <dbReference type="ARBA" id="ARBA00004251"/>
    </source>
</evidence>
<dbReference type="InterPro" id="IPR008266">
    <property type="entry name" value="Tyr_kinase_AS"/>
</dbReference>
<evidence type="ECO:0000256" key="8">
    <source>
        <dbReference type="ARBA" id="ARBA00023136"/>
    </source>
</evidence>
<evidence type="ECO:0000256" key="17">
    <source>
        <dbReference type="SAM" id="Phobius"/>
    </source>
</evidence>
<name>A0AAW0YKW9_CHEQU</name>
<dbReference type="GO" id="GO:0005524">
    <property type="term" value="F:ATP binding"/>
    <property type="evidence" value="ECO:0007669"/>
    <property type="project" value="UniProtKB-UniRule"/>
</dbReference>
<feature type="region of interest" description="Disordered" evidence="16">
    <location>
        <begin position="750"/>
        <end position="786"/>
    </location>
</feature>
<dbReference type="SUPFAM" id="SSF49785">
    <property type="entry name" value="Galactose-binding domain-like"/>
    <property type="match status" value="1"/>
</dbReference>
<accession>A0AAW0YKW9</accession>
<dbReference type="PANTHER" id="PTHR24416:SF580">
    <property type="entry name" value="DISCOIDIN DOMAIN RECEPTOR, ISOFORM F"/>
    <property type="match status" value="1"/>
</dbReference>
<dbReference type="AlphaFoldDB" id="A0AAW0YKW9"/>
<dbReference type="GO" id="GO:0038062">
    <property type="term" value="F:protein tyrosine kinase collagen receptor activity"/>
    <property type="evidence" value="ECO:0007669"/>
    <property type="project" value="TreeGrafter"/>
</dbReference>
<reference evidence="20 21" key="1">
    <citation type="journal article" date="2024" name="BMC Genomics">
        <title>Genome assembly of redclaw crayfish (Cherax quadricarinatus) provides insights into its immune adaptation and hypoxia tolerance.</title>
        <authorList>
            <person name="Liu Z."/>
            <person name="Zheng J."/>
            <person name="Li H."/>
            <person name="Fang K."/>
            <person name="Wang S."/>
            <person name="He J."/>
            <person name="Zhou D."/>
            <person name="Weng S."/>
            <person name="Chi M."/>
            <person name="Gu Z."/>
            <person name="He J."/>
            <person name="Li F."/>
            <person name="Wang M."/>
        </authorList>
    </citation>
    <scope>NUCLEOTIDE SEQUENCE [LARGE SCALE GENOMIC DNA]</scope>
    <source>
        <strain evidence="20">ZL_2023a</strain>
    </source>
</reference>
<keyword evidence="9" id="KW-1015">Disulfide bond</keyword>
<evidence type="ECO:0000259" key="18">
    <source>
        <dbReference type="PROSITE" id="PS50011"/>
    </source>
</evidence>
<evidence type="ECO:0000256" key="3">
    <source>
        <dbReference type="ARBA" id="ARBA00022692"/>
    </source>
</evidence>
<dbReference type="InterPro" id="IPR020635">
    <property type="entry name" value="Tyr_kinase_cat_dom"/>
</dbReference>
<dbReference type="InterPro" id="IPR011009">
    <property type="entry name" value="Kinase-like_dom_sf"/>
</dbReference>
<evidence type="ECO:0000256" key="9">
    <source>
        <dbReference type="ARBA" id="ARBA00023157"/>
    </source>
</evidence>
<dbReference type="InterPro" id="IPR050122">
    <property type="entry name" value="RTK"/>
</dbReference>
<keyword evidence="10" id="KW-0675">Receptor</keyword>
<keyword evidence="2" id="KW-1003">Cell membrane</keyword>
<evidence type="ECO:0000256" key="6">
    <source>
        <dbReference type="ARBA" id="ARBA00022840"/>
    </source>
</evidence>
<dbReference type="Pfam" id="PF07714">
    <property type="entry name" value="PK_Tyr_Ser-Thr"/>
    <property type="match status" value="1"/>
</dbReference>
<keyword evidence="3 17" id="KW-0812">Transmembrane</keyword>
<sequence length="1120" mass="124380">MVVVVQESLQREHDGQELLEPAQELQEAGQVLQDLGTQEGLQGGDKRHELCQDLQEVDQGLRKAEQKLQEAGREYLKVELCRYALTTLGSRSATLRNLAAQEECHARRAHPRPRHQLVTDAVVRRAAGAMRPSSTDLTKSVARIQCLERGSMDAQGDGDGCLWWAWRRPPTLLSSLLLLILFGFVSPSSAFDLASCGAALGMESGKIKDVQITASSSYDVSVTGPVSARLKIERLGGAWCPRKMVGTADSKEYLEIDLETTHVISATESQGRFGNGQGVEFVETYMLEYWRPGVTSWYTYKRWDGEKILKGNVNTYTVVRNELVPPILASKVRFVPYSPHPRTVCMRVELLGCPYTDGVVSYSMPQGQDRGVEVDLLDLSYDGTTTEGLLYGGLGQLHDGTVGDHNFRTDIGHGKGYEWVGWRNDSQSPLEISFEFDGVRNFSSLHIYTNNMHTKDVQVFSRARVLFSVGGRYFSPRAVEYNYMQDTVSEYARNVTIKVHHRVAKFVKVQLYFQARWILLSEVFFVSTPVQGNYSVETGAEVTPDDPAGRPHHDSSSGYMHDGTPPGEKTHRNLVVTGVSEERGGQEYVALVIGVLVAVIVLLASAILLIIWRSRRQKAGLISHDIFTGPYGEKRDIVNLKEVHKFLTAPAVLRPSTLCASPRLDACATNGYRLNTTLPIHPAQLGAETGSEVDKNGLYSEPFHLTYNTLSGYSLTHKLTHPNPLSSPDYTECPSTEYAIPHLGADGGVYHAPPLPHSKPPMHTLNTFLGKPAPTPIPPTAPPQPQESFYAATEIVAGSNSSSSGGSKQGGSSGGGAAAPQDEVKAREIPRMAITLLQQIGEGQFGEVHLGEVEDEDGEKQMVAVKTLRLEASHAVRCDFEREVEILARLRDPNIVQVVGVCSREEPLCMLVEYMQHGDLNQYLQAHIAETASPRNTHATTLSYGCLIYMATQIASGMKYLESLNFVHRDLATRNCLVGAGHLIKISDFGMSRSLYAGDYYRIEGKALLPIRWMAWESVLLGKFTTKSDVWSFAVTLWEILTMAREQPYEELTDDLVIENVSFIYHNEARKVLLPQPANCPKEIYDLMRECWKRSDADRPTFREIHMFLQRKNLGYSPVT</sequence>
<evidence type="ECO:0000256" key="15">
    <source>
        <dbReference type="SAM" id="Coils"/>
    </source>
</evidence>
<dbReference type="CDD" id="cd05051">
    <property type="entry name" value="PTKc_DDR"/>
    <property type="match status" value="1"/>
</dbReference>
<feature type="compositionally biased region" description="Pro residues" evidence="16">
    <location>
        <begin position="773"/>
        <end position="785"/>
    </location>
</feature>
<evidence type="ECO:0000256" key="13">
    <source>
        <dbReference type="ARBA" id="ARBA00061639"/>
    </source>
</evidence>
<dbReference type="PROSITE" id="PS01286">
    <property type="entry name" value="FA58C_2"/>
    <property type="match status" value="1"/>
</dbReference>
<dbReference type="PROSITE" id="PS00109">
    <property type="entry name" value="PROTEIN_KINASE_TYR"/>
    <property type="match status" value="1"/>
</dbReference>
<dbReference type="Gene3D" id="2.60.120.260">
    <property type="entry name" value="Galactose-binding domain-like"/>
    <property type="match status" value="1"/>
</dbReference>
<comment type="caution">
    <text evidence="20">The sequence shown here is derived from an EMBL/GenBank/DDBJ whole genome shotgun (WGS) entry which is preliminary data.</text>
</comment>
<dbReference type="InterPro" id="IPR000421">
    <property type="entry name" value="FA58C"/>
</dbReference>
<keyword evidence="11" id="KW-0325">Glycoprotein</keyword>
<feature type="region of interest" description="Disordered" evidence="16">
    <location>
        <begin position="537"/>
        <end position="570"/>
    </location>
</feature>
<dbReference type="Pfam" id="PF00754">
    <property type="entry name" value="F5_F8_type_C"/>
    <property type="match status" value="1"/>
</dbReference>
<evidence type="ECO:0000256" key="10">
    <source>
        <dbReference type="ARBA" id="ARBA00023170"/>
    </source>
</evidence>